<evidence type="ECO:0000256" key="12">
    <source>
        <dbReference type="ARBA" id="ARBA00048132"/>
    </source>
</evidence>
<reference evidence="17" key="3">
    <citation type="submission" date="2025-09" db="UniProtKB">
        <authorList>
            <consortium name="Ensembl"/>
        </authorList>
    </citation>
    <scope>IDENTIFICATION</scope>
    <source>
        <strain evidence="17">Boxer</strain>
    </source>
</reference>
<dbReference type="NCBIfam" id="TIGR01438">
    <property type="entry name" value="TGR"/>
    <property type="match status" value="1"/>
</dbReference>
<evidence type="ECO:0000256" key="4">
    <source>
        <dbReference type="ARBA" id="ARBA00012610"/>
    </source>
</evidence>
<dbReference type="SUPFAM" id="SSF52833">
    <property type="entry name" value="Thioredoxin-like"/>
    <property type="match status" value="1"/>
</dbReference>
<evidence type="ECO:0000256" key="8">
    <source>
        <dbReference type="ARBA" id="ARBA00022933"/>
    </source>
</evidence>
<keyword evidence="18" id="KW-1185">Reference proteome</keyword>
<dbReference type="InterPro" id="IPR004099">
    <property type="entry name" value="Pyr_nucl-diS_OxRdtase_dimer"/>
</dbReference>
<dbReference type="Pfam" id="PF07992">
    <property type="entry name" value="Pyr_redox_2"/>
    <property type="match status" value="1"/>
</dbReference>
<keyword evidence="5" id="KW-0285">Flavoprotein</keyword>
<protein>
    <recommendedName>
        <fullName evidence="4">thioredoxin-disulfide reductase (NADPH)</fullName>
        <ecNumber evidence="4">1.8.1.9</ecNumber>
    </recommendedName>
</protein>
<dbReference type="InterPro" id="IPR016156">
    <property type="entry name" value="FAD/NAD-linked_Rdtase_dimer_sf"/>
</dbReference>
<dbReference type="FunFam" id="3.50.50.60:FF:000012">
    <property type="entry name" value="Thioredoxin reductase 1, cytoplasmic"/>
    <property type="match status" value="1"/>
</dbReference>
<dbReference type="InterPro" id="IPR023753">
    <property type="entry name" value="FAD/NAD-binding_dom"/>
</dbReference>
<dbReference type="Pfam" id="PF02852">
    <property type="entry name" value="Pyr_redox_dim"/>
    <property type="match status" value="1"/>
</dbReference>
<dbReference type="PANTHER" id="PTHR42737">
    <property type="entry name" value="GLUTATHIONE REDUCTASE"/>
    <property type="match status" value="1"/>
</dbReference>
<dbReference type="InterPro" id="IPR002109">
    <property type="entry name" value="Glutaredoxin"/>
</dbReference>
<gene>
    <name evidence="17" type="primary">TXNRD3</name>
</gene>
<dbReference type="PRINTS" id="PR00411">
    <property type="entry name" value="PNDRDTASEI"/>
</dbReference>
<feature type="compositionally biased region" description="Low complexity" evidence="13">
    <location>
        <begin position="36"/>
        <end position="55"/>
    </location>
</feature>
<feature type="region of interest" description="Disordered" evidence="13">
    <location>
        <begin position="29"/>
        <end position="72"/>
    </location>
</feature>
<dbReference type="Ensembl" id="ENSCAFT00845022627.1">
    <property type="protein sequence ID" value="ENSCAFP00845017751.1"/>
    <property type="gene ID" value="ENSCAFG00845012644.1"/>
</dbReference>
<evidence type="ECO:0000259" key="15">
    <source>
        <dbReference type="Pfam" id="PF02852"/>
    </source>
</evidence>
<dbReference type="Gene3D" id="3.30.390.30">
    <property type="match status" value="1"/>
</dbReference>
<dbReference type="InterPro" id="IPR011899">
    <property type="entry name" value="Glutaredoxin_euk/vir"/>
</dbReference>
<dbReference type="Pfam" id="PF00462">
    <property type="entry name" value="Glutaredoxin"/>
    <property type="match status" value="1"/>
</dbReference>
<dbReference type="SUPFAM" id="SSF51905">
    <property type="entry name" value="FAD/NAD(P)-binding domain"/>
    <property type="match status" value="1"/>
</dbReference>
<evidence type="ECO:0000313" key="17">
    <source>
        <dbReference type="Ensembl" id="ENSCAFP00845017751.1"/>
    </source>
</evidence>
<dbReference type="InterPro" id="IPR036249">
    <property type="entry name" value="Thioredoxin-like_sf"/>
</dbReference>
<evidence type="ECO:0000256" key="13">
    <source>
        <dbReference type="SAM" id="MobiDB-lite"/>
    </source>
</evidence>
<evidence type="ECO:0000256" key="2">
    <source>
        <dbReference type="ARBA" id="ARBA00007532"/>
    </source>
</evidence>
<dbReference type="FunFam" id="3.40.30.10:FF:000161">
    <property type="entry name" value="Thioredoxin reductase 3"/>
    <property type="match status" value="1"/>
</dbReference>
<dbReference type="Proteomes" id="UP000805418">
    <property type="component" value="Chromosome 20"/>
</dbReference>
<organism evidence="17 18">
    <name type="scientific">Canis lupus familiaris</name>
    <name type="common">Dog</name>
    <name type="synonym">Canis familiaris</name>
    <dbReference type="NCBI Taxonomy" id="9615"/>
    <lineage>
        <taxon>Eukaryota</taxon>
        <taxon>Metazoa</taxon>
        <taxon>Chordata</taxon>
        <taxon>Craniata</taxon>
        <taxon>Vertebrata</taxon>
        <taxon>Euteleostomi</taxon>
        <taxon>Mammalia</taxon>
        <taxon>Eutheria</taxon>
        <taxon>Laurasiatheria</taxon>
        <taxon>Carnivora</taxon>
        <taxon>Caniformia</taxon>
        <taxon>Canidae</taxon>
        <taxon>Canis</taxon>
    </lineage>
</organism>
<dbReference type="InterPro" id="IPR036188">
    <property type="entry name" value="FAD/NAD-bd_sf"/>
</dbReference>
<dbReference type="SUPFAM" id="SSF55424">
    <property type="entry name" value="FAD/NAD-linked reductases, dimerisation (C-terminal) domain"/>
    <property type="match status" value="1"/>
</dbReference>
<dbReference type="PANTHER" id="PTHR42737:SF6">
    <property type="entry name" value="THIOREDOXIN-DISULFIDE REDUCTASE"/>
    <property type="match status" value="1"/>
</dbReference>
<sequence length="624" mass="68376">MPCSTRTRSSSSIPKDTLRASQLSVLPMAGGERAGGRATRLQSNRADAGLRLPARPARRRARLSSPGAGRSSAAREALRRRLLGLIEGNRVMIFSKSYCPHSTRVKELFSSLGVACNILELDQVDDGANVQEVLSEITNQRTVPNIFVNKVHMGGCDRTFQAHQSGLLQKLLQEDSAYDYDLIVIGGGSGGLACAQEAAILGKKVMVLDFVVPSPQGTSWVKHTWETMTEAIQNHIGSLNWGYRLSLREKAVAYVNSYGEFVEHHKIKATNRKGQETCYTAAKFVLATGQRPRYLGIQGDKEYCITSDDLFSLPYCPGKTLVVGASYVALECAGFLAGIGLDVTIMVRSILLRGFDQEMAEKVGSYMEQHGVKFLRKFVPVLVQQLEKGSPGKLKVVAKSTEGPETIEEIYNTVLLAIGRDSCTRKIGLEKIGVKINEKSGKIPVNDVEQTNVPYVYAVGDILEGKLELTPVAIQAGKLLARRLFAGRLEKCDYVNVPTTVFTPLEYGCCGLSEEKAIEMYKKENLEVYHTLFWPLEWTVAGRDNNTCYAKIICNKLDNYRVIGFHVLGPNAGEVTQGFAAAMKCGLTKQLLDDTIGIHPTCGEVFTTLEITKSSGLDITQKGC</sequence>
<dbReference type="PRINTS" id="PR00368">
    <property type="entry name" value="FADPNR"/>
</dbReference>
<comment type="similarity">
    <text evidence="2">Belongs to the class-I pyridine nucleotide-disulfide oxidoreductase family.</text>
</comment>
<evidence type="ECO:0000256" key="3">
    <source>
        <dbReference type="ARBA" id="ARBA00011738"/>
    </source>
</evidence>
<evidence type="ECO:0000256" key="9">
    <source>
        <dbReference type="ARBA" id="ARBA00023002"/>
    </source>
</evidence>
<evidence type="ECO:0000259" key="14">
    <source>
        <dbReference type="Pfam" id="PF00462"/>
    </source>
</evidence>
<dbReference type="OrthoDB" id="5956163at2759"/>
<proteinExistence type="inferred from homology"/>
<reference evidence="17" key="1">
    <citation type="submission" date="2020-03" db="EMBL/GenBank/DDBJ databases">
        <title>Long-read based genome assembly of a Labrador retriever dog.</title>
        <authorList>
            <person name="Eory L."/>
            <person name="Zhang W."/>
            <person name="Schoenebeck J."/>
        </authorList>
    </citation>
    <scope>NUCLEOTIDE SEQUENCE [LARGE SCALE GENOMIC DNA]</scope>
    <source>
        <strain evidence="17">Labrador retriever</strain>
    </source>
</reference>
<dbReference type="GO" id="GO:0045454">
    <property type="term" value="P:cell redox homeostasis"/>
    <property type="evidence" value="ECO:0007669"/>
    <property type="project" value="InterPro"/>
</dbReference>
<evidence type="ECO:0000313" key="18">
    <source>
        <dbReference type="Proteomes" id="UP000805418"/>
    </source>
</evidence>
<evidence type="ECO:0000256" key="7">
    <source>
        <dbReference type="ARBA" id="ARBA00022857"/>
    </source>
</evidence>
<keyword evidence="10" id="KW-1015">Disulfide bond</keyword>
<dbReference type="NCBIfam" id="TIGR02180">
    <property type="entry name" value="GRX_euk"/>
    <property type="match status" value="1"/>
</dbReference>
<dbReference type="GeneTree" id="ENSGT00940000159178"/>
<accession>A0A8I3NDK7</accession>
<comment type="subunit">
    <text evidence="3">Homodimer.</text>
</comment>
<feature type="compositionally biased region" description="Low complexity" evidence="13">
    <location>
        <begin position="63"/>
        <end position="72"/>
    </location>
</feature>
<comment type="catalytic activity">
    <reaction evidence="12">
        <text>[thioredoxin]-dithiol + NADP(+) = [thioredoxin]-disulfide + NADPH + H(+)</text>
        <dbReference type="Rhea" id="RHEA:20345"/>
        <dbReference type="Rhea" id="RHEA-COMP:10698"/>
        <dbReference type="Rhea" id="RHEA-COMP:10700"/>
        <dbReference type="ChEBI" id="CHEBI:15378"/>
        <dbReference type="ChEBI" id="CHEBI:29950"/>
        <dbReference type="ChEBI" id="CHEBI:50058"/>
        <dbReference type="ChEBI" id="CHEBI:57783"/>
        <dbReference type="ChEBI" id="CHEBI:58349"/>
        <dbReference type="EC" id="1.8.1.9"/>
    </reaction>
</comment>
<dbReference type="CDD" id="cd03419">
    <property type="entry name" value="GRX_GRXh_1_2_like"/>
    <property type="match status" value="1"/>
</dbReference>
<dbReference type="PROSITE" id="PS51354">
    <property type="entry name" value="GLUTAREDOXIN_2"/>
    <property type="match status" value="1"/>
</dbReference>
<keyword evidence="11" id="KW-0676">Redox-active center</keyword>
<evidence type="ECO:0000256" key="1">
    <source>
        <dbReference type="ARBA" id="ARBA00001974"/>
    </source>
</evidence>
<dbReference type="InterPro" id="IPR046952">
    <property type="entry name" value="GSHR/TRXR-like"/>
</dbReference>
<evidence type="ECO:0000256" key="11">
    <source>
        <dbReference type="ARBA" id="ARBA00023284"/>
    </source>
</evidence>
<keyword evidence="7" id="KW-0521">NADP</keyword>
<evidence type="ECO:0000256" key="10">
    <source>
        <dbReference type="ARBA" id="ARBA00023157"/>
    </source>
</evidence>
<dbReference type="FunFam" id="3.30.390.30:FF:000004">
    <property type="entry name" value="Thioredoxin reductase 1, cytoplasmic"/>
    <property type="match status" value="1"/>
</dbReference>
<comment type="cofactor">
    <cofactor evidence="1">
        <name>FAD</name>
        <dbReference type="ChEBI" id="CHEBI:57692"/>
    </cofactor>
</comment>
<dbReference type="AlphaFoldDB" id="A0A8I3NDK7"/>
<dbReference type="Gene3D" id="3.40.30.10">
    <property type="entry name" value="Glutaredoxin"/>
    <property type="match status" value="1"/>
</dbReference>
<feature type="domain" description="Glutaredoxin" evidence="14">
    <location>
        <begin position="91"/>
        <end position="152"/>
    </location>
</feature>
<dbReference type="EC" id="1.8.1.9" evidence="4"/>
<name>A0A8I3NDK7_CANLF</name>
<dbReference type="InterPro" id="IPR006338">
    <property type="entry name" value="Thioredoxin/glutathione_Rdtase"/>
</dbReference>
<feature type="domain" description="Pyridine nucleotide-disulphide oxidoreductase dimerisation" evidence="15">
    <location>
        <begin position="497"/>
        <end position="608"/>
    </location>
</feature>
<evidence type="ECO:0000256" key="6">
    <source>
        <dbReference type="ARBA" id="ARBA00022827"/>
    </source>
</evidence>
<evidence type="ECO:0000259" key="16">
    <source>
        <dbReference type="Pfam" id="PF07992"/>
    </source>
</evidence>
<dbReference type="GO" id="GO:0004791">
    <property type="term" value="F:thioredoxin-disulfide reductase (NADPH) activity"/>
    <property type="evidence" value="ECO:0007669"/>
    <property type="project" value="UniProtKB-EC"/>
</dbReference>
<feature type="domain" description="FAD/NAD(P)-binding" evidence="16">
    <location>
        <begin position="180"/>
        <end position="477"/>
    </location>
</feature>
<keyword evidence="6" id="KW-0274">FAD</keyword>
<keyword evidence="8" id="KW-0712">Selenocysteine</keyword>
<keyword evidence="9" id="KW-0560">Oxidoreductase</keyword>
<reference evidence="17" key="2">
    <citation type="submission" date="2025-08" db="UniProtKB">
        <authorList>
            <consortium name="Ensembl"/>
        </authorList>
    </citation>
    <scope>IDENTIFICATION</scope>
    <source>
        <strain evidence="17">Boxer</strain>
    </source>
</reference>
<dbReference type="GO" id="GO:0050660">
    <property type="term" value="F:flavin adenine dinucleotide binding"/>
    <property type="evidence" value="ECO:0007669"/>
    <property type="project" value="InterPro"/>
</dbReference>
<evidence type="ECO:0000256" key="5">
    <source>
        <dbReference type="ARBA" id="ARBA00022630"/>
    </source>
</evidence>
<dbReference type="Gene3D" id="3.50.50.60">
    <property type="entry name" value="FAD/NAD(P)-binding domain"/>
    <property type="match status" value="3"/>
</dbReference>